<evidence type="ECO:0000259" key="1">
    <source>
        <dbReference type="Pfam" id="PF00389"/>
    </source>
</evidence>
<evidence type="ECO:0000313" key="3">
    <source>
        <dbReference type="Proteomes" id="UP000694554"/>
    </source>
</evidence>
<organism evidence="2 3">
    <name type="scientific">Phocoena sinus</name>
    <name type="common">Vaquita</name>
    <dbReference type="NCBI Taxonomy" id="42100"/>
    <lineage>
        <taxon>Eukaryota</taxon>
        <taxon>Metazoa</taxon>
        <taxon>Chordata</taxon>
        <taxon>Craniata</taxon>
        <taxon>Vertebrata</taxon>
        <taxon>Euteleostomi</taxon>
        <taxon>Mammalia</taxon>
        <taxon>Eutheria</taxon>
        <taxon>Laurasiatheria</taxon>
        <taxon>Artiodactyla</taxon>
        <taxon>Whippomorpha</taxon>
        <taxon>Cetacea</taxon>
        <taxon>Odontoceti</taxon>
        <taxon>Phocoenidae</taxon>
        <taxon>Phocoena</taxon>
    </lineage>
</organism>
<dbReference type="InterPro" id="IPR006139">
    <property type="entry name" value="D-isomer_2_OHA_DH_cat_dom"/>
</dbReference>
<dbReference type="GO" id="GO:0006357">
    <property type="term" value="P:regulation of transcription by RNA polymerase II"/>
    <property type="evidence" value="ECO:0007669"/>
    <property type="project" value="TreeGrafter"/>
</dbReference>
<dbReference type="GO" id="GO:0001221">
    <property type="term" value="F:transcription coregulator binding"/>
    <property type="evidence" value="ECO:0007669"/>
    <property type="project" value="TreeGrafter"/>
</dbReference>
<dbReference type="PANTHER" id="PTHR46029">
    <property type="entry name" value="C-TERMINAL-BINDING PROTEIN"/>
    <property type="match status" value="1"/>
</dbReference>
<reference evidence="2" key="1">
    <citation type="submission" date="2019-08" db="EMBL/GenBank/DDBJ databases">
        <title>Phocoena sinus (Vaquita) genome, mPhoSin1, primary haplotype.</title>
        <authorList>
            <person name="Morin P."/>
            <person name="Mountcastle J."/>
            <person name="Fungtammasan C."/>
            <person name="Rhie A."/>
            <person name="Rojas-Bracho L."/>
            <person name="Smith C.R."/>
            <person name="Taylor B.L."/>
            <person name="Gulland F.M.D."/>
            <person name="Musser W."/>
            <person name="Houck M."/>
            <person name="Haase B."/>
            <person name="Paez S."/>
            <person name="Howe K."/>
            <person name="Torrance J."/>
            <person name="Formenti G."/>
            <person name="Phillippy A."/>
            <person name="Ryder O."/>
            <person name="Jarvis E.D."/>
            <person name="Fedrigo O."/>
        </authorList>
    </citation>
    <scope>NUCLEOTIDE SEQUENCE [LARGE SCALE GENOMIC DNA]</scope>
</reference>
<dbReference type="PANTHER" id="PTHR46029:SF3">
    <property type="entry name" value="C-TERMINAL-BINDING PROTEIN 2"/>
    <property type="match status" value="1"/>
</dbReference>
<reference evidence="2" key="2">
    <citation type="submission" date="2025-08" db="UniProtKB">
        <authorList>
            <consortium name="Ensembl"/>
        </authorList>
    </citation>
    <scope>IDENTIFICATION</scope>
</reference>
<dbReference type="Proteomes" id="UP000694554">
    <property type="component" value="Chromosome 3"/>
</dbReference>
<dbReference type="GO" id="GO:0016616">
    <property type="term" value="F:oxidoreductase activity, acting on the CH-OH group of donors, NAD or NADP as acceptor"/>
    <property type="evidence" value="ECO:0007669"/>
    <property type="project" value="InterPro"/>
</dbReference>
<feature type="domain" description="D-isomer specific 2-hydroxyacid dehydrogenase catalytic" evidence="1">
    <location>
        <begin position="26"/>
        <end position="106"/>
    </location>
</feature>
<dbReference type="Ensembl" id="ENSPSNT00000009428.1">
    <property type="protein sequence ID" value="ENSPSNP00000008336.1"/>
    <property type="gene ID" value="ENSPSNG00000006157.1"/>
</dbReference>
<dbReference type="GO" id="GO:0140297">
    <property type="term" value="F:DNA-binding transcription factor binding"/>
    <property type="evidence" value="ECO:0007669"/>
    <property type="project" value="TreeGrafter"/>
</dbReference>
<dbReference type="AlphaFoldDB" id="A0A8C9BKD3"/>
<dbReference type="GO" id="GO:0003713">
    <property type="term" value="F:transcription coactivator activity"/>
    <property type="evidence" value="ECO:0007669"/>
    <property type="project" value="TreeGrafter"/>
</dbReference>
<sequence length="106" mass="11417">LSGIMPIMNGPLAPPPPVVLLHGRDCTVEMPILKDLATVAFCDTQSTQEIHEKVLSEAVCATMYHIITLTGEDLKEFEAPRVMVRIGSSFNHADGKAAGELGIAWC</sequence>
<dbReference type="Pfam" id="PF00389">
    <property type="entry name" value="2-Hacid_dh"/>
    <property type="match status" value="1"/>
</dbReference>
<accession>A0A8C9BKD3</accession>
<evidence type="ECO:0000313" key="2">
    <source>
        <dbReference type="Ensembl" id="ENSPSNP00000008336.1"/>
    </source>
</evidence>
<dbReference type="GO" id="GO:0003714">
    <property type="term" value="F:transcription corepressor activity"/>
    <property type="evidence" value="ECO:0007669"/>
    <property type="project" value="TreeGrafter"/>
</dbReference>
<keyword evidence="3" id="KW-1185">Reference proteome</keyword>
<dbReference type="Gene3D" id="3.40.50.720">
    <property type="entry name" value="NAD(P)-binding Rossmann-like Domain"/>
    <property type="match status" value="1"/>
</dbReference>
<dbReference type="GeneTree" id="ENSGT00940000157061"/>
<reference evidence="2" key="3">
    <citation type="submission" date="2025-09" db="UniProtKB">
        <authorList>
            <consortium name="Ensembl"/>
        </authorList>
    </citation>
    <scope>IDENTIFICATION</scope>
</reference>
<dbReference type="SUPFAM" id="SSF52283">
    <property type="entry name" value="Formate/glycerate dehydrogenase catalytic domain-like"/>
    <property type="match status" value="1"/>
</dbReference>
<dbReference type="GO" id="GO:0005634">
    <property type="term" value="C:nucleus"/>
    <property type="evidence" value="ECO:0007669"/>
    <property type="project" value="TreeGrafter"/>
</dbReference>
<proteinExistence type="predicted"/>
<name>A0A8C9BKD3_PHOSS</name>
<dbReference type="GO" id="GO:0051287">
    <property type="term" value="F:NAD binding"/>
    <property type="evidence" value="ECO:0007669"/>
    <property type="project" value="InterPro"/>
</dbReference>
<dbReference type="InterPro" id="IPR051638">
    <property type="entry name" value="CTBP_dehydrogenase"/>
</dbReference>
<protein>
    <recommendedName>
        <fullName evidence="1">D-isomer specific 2-hydroxyacid dehydrogenase catalytic domain-containing protein</fullName>
    </recommendedName>
</protein>